<dbReference type="RefSeq" id="WP_076585554.1">
    <property type="nucleotide sequence ID" value="NZ_JABEYA020000001.1"/>
</dbReference>
<evidence type="ECO:0000313" key="1">
    <source>
        <dbReference type="EMBL" id="MDN3610683.1"/>
    </source>
</evidence>
<evidence type="ECO:0000313" key="2">
    <source>
        <dbReference type="Proteomes" id="UP001238540"/>
    </source>
</evidence>
<proteinExistence type="predicted"/>
<dbReference type="EMBL" id="JAUFQC010000001">
    <property type="protein sequence ID" value="MDN3610683.1"/>
    <property type="molecule type" value="Genomic_DNA"/>
</dbReference>
<reference evidence="2" key="1">
    <citation type="journal article" date="2019" name="Int. J. Syst. Evol. Microbiol.">
        <title>The Global Catalogue of Microorganisms (GCM) 10K type strain sequencing project: providing services to taxonomists for standard genome sequencing and annotation.</title>
        <authorList>
            <consortium name="The Broad Institute Genomics Platform"/>
            <consortium name="The Broad Institute Genome Sequencing Center for Infectious Disease"/>
            <person name="Wu L."/>
            <person name="Ma J."/>
        </authorList>
    </citation>
    <scope>NUCLEOTIDE SEQUENCE [LARGE SCALE GENOMIC DNA]</scope>
    <source>
        <strain evidence="2">CECT 7398</strain>
    </source>
</reference>
<protein>
    <submittedName>
        <fullName evidence="1">Uncharacterized protein</fullName>
    </submittedName>
</protein>
<dbReference type="SUPFAM" id="SSF56399">
    <property type="entry name" value="ADP-ribosylation"/>
    <property type="match status" value="1"/>
</dbReference>
<dbReference type="Proteomes" id="UP001238540">
    <property type="component" value="Unassembled WGS sequence"/>
</dbReference>
<organism evidence="1 2">
    <name type="scientific">Vibrio ostreicida</name>
    <dbReference type="NCBI Taxonomy" id="526588"/>
    <lineage>
        <taxon>Bacteria</taxon>
        <taxon>Pseudomonadati</taxon>
        <taxon>Pseudomonadota</taxon>
        <taxon>Gammaproteobacteria</taxon>
        <taxon>Vibrionales</taxon>
        <taxon>Vibrionaceae</taxon>
        <taxon>Vibrio</taxon>
    </lineage>
</organism>
<name>A0ABT8BUP1_9VIBR</name>
<sequence>MDEYVVRSLIDKHWSCRSFQKGALRGTALYKGIVYRGDPGWANNGMQFFFENGFTQQNEQNVDWEKFSGRFAGGHTGKVGISTTTDYDYAANWAPTDVYVIDLSRHPFAYDVNRSAQRSPNPVDRYHVEPVQCEINVANWVNAEMIFGHYNRNTRVFTKNPRYEGALVLGV</sequence>
<gene>
    <name evidence="1" type="ORF">QWZ16_13305</name>
</gene>
<accession>A0ABT8BUP1</accession>
<keyword evidence="2" id="KW-1185">Reference proteome</keyword>
<comment type="caution">
    <text evidence="1">The sequence shown here is derived from an EMBL/GenBank/DDBJ whole genome shotgun (WGS) entry which is preliminary data.</text>
</comment>